<protein>
    <submittedName>
        <fullName evidence="1">Uncharacterized protein</fullName>
    </submittedName>
</protein>
<dbReference type="PANTHER" id="PTHR38797">
    <property type="entry name" value="NUCLEAR PORE COMPLEX PROTEIN NUP85-RELATED"/>
    <property type="match status" value="1"/>
</dbReference>
<sequence>MPDITDPIFASRLAILQDLFANNISAPTAAKQLASTTLSEDASLEERLSRLWDLILSSACKYPEHQDKLVGVVVDLSQLPSPAPAEAGAEGPGPLTIYDMQVWKDLPMLGWRFRDSWNISVRPNSSSEDRQKTISDIINTNKFVALLMATDDPIFASYSWFALITLRSTLETPTEQIRPAESLEALIPAAAAWIETLGVEIYKWEEEFESGPKVGARGKGGPLWDGKHGFCKERWELWRKRFGEVARMEGELPEGVKKVAQDAETMMKEIEAGDVE</sequence>
<dbReference type="InterPro" id="IPR022085">
    <property type="entry name" value="OpdG"/>
</dbReference>
<dbReference type="EMBL" id="PVWQ01000005">
    <property type="protein sequence ID" value="RDW81234.1"/>
    <property type="molecule type" value="Genomic_DNA"/>
</dbReference>
<comment type="caution">
    <text evidence="1">The sequence shown here is derived from an EMBL/GenBank/DDBJ whole genome shotgun (WGS) entry which is preliminary data.</text>
</comment>
<dbReference type="PANTHER" id="PTHR38797:SF4">
    <property type="entry name" value="NUCLEAR PORE COMPLEX PROTEIN NUP85"/>
    <property type="match status" value="1"/>
</dbReference>
<evidence type="ECO:0000313" key="2">
    <source>
        <dbReference type="Proteomes" id="UP000256690"/>
    </source>
</evidence>
<dbReference type="GeneID" id="38115161"/>
<dbReference type="Pfam" id="PF12311">
    <property type="entry name" value="DUF3632"/>
    <property type="match status" value="1"/>
</dbReference>
<dbReference type="InterPro" id="IPR053204">
    <property type="entry name" value="Oxopyrrolidines_Biosynth-assoc"/>
</dbReference>
<dbReference type="Proteomes" id="UP000256690">
    <property type="component" value="Unassembled WGS sequence"/>
</dbReference>
<evidence type="ECO:0000313" key="1">
    <source>
        <dbReference type="EMBL" id="RDW81234.1"/>
    </source>
</evidence>
<organism evidence="1 2">
    <name type="scientific">Aspergillus mulundensis</name>
    <dbReference type="NCBI Taxonomy" id="1810919"/>
    <lineage>
        <taxon>Eukaryota</taxon>
        <taxon>Fungi</taxon>
        <taxon>Dikarya</taxon>
        <taxon>Ascomycota</taxon>
        <taxon>Pezizomycotina</taxon>
        <taxon>Eurotiomycetes</taxon>
        <taxon>Eurotiomycetidae</taxon>
        <taxon>Eurotiales</taxon>
        <taxon>Aspergillaceae</taxon>
        <taxon>Aspergillus</taxon>
        <taxon>Aspergillus subgen. Nidulantes</taxon>
    </lineage>
</organism>
<dbReference type="OrthoDB" id="3350591at2759"/>
<reference evidence="1 2" key="1">
    <citation type="journal article" date="2018" name="IMA Fungus">
        <title>IMA Genome-F 9: Draft genome sequence of Annulohypoxylon stygium, Aspergillus mulundensis, Berkeleyomyces basicola (syn. Thielaviopsis basicola), Ceratocystis smalleyi, two Cercospora beticola strains, Coleophoma cylindrospora, Fusarium fracticaudum, Phialophora cf. hyalina, and Morchella septimelata.</title>
        <authorList>
            <person name="Wingfield B.D."/>
            <person name="Bills G.F."/>
            <person name="Dong Y."/>
            <person name="Huang W."/>
            <person name="Nel W.J."/>
            <person name="Swalarsk-Parry B.S."/>
            <person name="Vaghefi N."/>
            <person name="Wilken P.M."/>
            <person name="An Z."/>
            <person name="de Beer Z.W."/>
            <person name="De Vos L."/>
            <person name="Chen L."/>
            <person name="Duong T.A."/>
            <person name="Gao Y."/>
            <person name="Hammerbacher A."/>
            <person name="Kikkert J.R."/>
            <person name="Li Y."/>
            <person name="Li H."/>
            <person name="Li K."/>
            <person name="Li Q."/>
            <person name="Liu X."/>
            <person name="Ma X."/>
            <person name="Naidoo K."/>
            <person name="Pethybridge S.J."/>
            <person name="Sun J."/>
            <person name="Steenkamp E.T."/>
            <person name="van der Nest M.A."/>
            <person name="van Wyk S."/>
            <person name="Wingfield M.J."/>
            <person name="Xiong C."/>
            <person name="Yue Q."/>
            <person name="Zhang X."/>
        </authorList>
    </citation>
    <scope>NUCLEOTIDE SEQUENCE [LARGE SCALE GENOMIC DNA]</scope>
    <source>
        <strain evidence="1 2">DSM 5745</strain>
    </source>
</reference>
<dbReference type="AlphaFoldDB" id="A0A3D8S5E0"/>
<name>A0A3D8S5E0_9EURO</name>
<proteinExistence type="predicted"/>
<keyword evidence="2" id="KW-1185">Reference proteome</keyword>
<dbReference type="RefSeq" id="XP_026604287.1">
    <property type="nucleotide sequence ID" value="XM_026746807.1"/>
</dbReference>
<gene>
    <name evidence="1" type="ORF">DSM5745_04791</name>
</gene>
<accession>A0A3D8S5E0</accession>